<sequence>MPKIRDLRDGDVVTNPDWADGRPVRVTKLGASGVRYQDVTAHGRARQVDVNPDTEVTVKARRWGGR</sequence>
<keyword evidence="2" id="KW-1185">Reference proteome</keyword>
<dbReference type="RefSeq" id="WP_253776282.1">
    <property type="nucleotide sequence ID" value="NZ_BAAAVE010000017.1"/>
</dbReference>
<comment type="caution">
    <text evidence="1">The sequence shown here is derived from an EMBL/GenBank/DDBJ whole genome shotgun (WGS) entry which is preliminary data.</text>
</comment>
<reference evidence="1 2" key="1">
    <citation type="submission" date="2022-06" db="EMBL/GenBank/DDBJ databases">
        <title>Sequencing the genomes of 1000 actinobacteria strains.</title>
        <authorList>
            <person name="Klenk H.-P."/>
        </authorList>
    </citation>
    <scope>NUCLEOTIDE SEQUENCE [LARGE SCALE GENOMIC DNA]</scope>
    <source>
        <strain evidence="1 2">DSM 44170</strain>
    </source>
</reference>
<gene>
    <name evidence="1" type="ORF">HD595_006797</name>
</gene>
<evidence type="ECO:0000313" key="1">
    <source>
        <dbReference type="EMBL" id="MCP2350675.1"/>
    </source>
</evidence>
<proteinExistence type="predicted"/>
<dbReference type="EMBL" id="JAMZEC010000001">
    <property type="protein sequence ID" value="MCP2350675.1"/>
    <property type="molecule type" value="Genomic_DNA"/>
</dbReference>
<protein>
    <submittedName>
        <fullName evidence="1">Uncharacterized protein</fullName>
    </submittedName>
</protein>
<organism evidence="1 2">
    <name type="scientific">Nonomuraea roseoviolacea subsp. carminata</name>
    <dbReference type="NCBI Taxonomy" id="160689"/>
    <lineage>
        <taxon>Bacteria</taxon>
        <taxon>Bacillati</taxon>
        <taxon>Actinomycetota</taxon>
        <taxon>Actinomycetes</taxon>
        <taxon>Streptosporangiales</taxon>
        <taxon>Streptosporangiaceae</taxon>
        <taxon>Nonomuraea</taxon>
    </lineage>
</organism>
<accession>A0ABT1K9I8</accession>
<evidence type="ECO:0000313" key="2">
    <source>
        <dbReference type="Proteomes" id="UP001320766"/>
    </source>
</evidence>
<name>A0ABT1K9I8_9ACTN</name>
<dbReference type="Proteomes" id="UP001320766">
    <property type="component" value="Unassembled WGS sequence"/>
</dbReference>